<dbReference type="Gene3D" id="3.20.20.70">
    <property type="entry name" value="Aldolase class I"/>
    <property type="match status" value="1"/>
</dbReference>
<dbReference type="PANTHER" id="PTHR11911:SF111">
    <property type="entry name" value="INOSINE-5'-MONOPHOSPHATE DEHYDROGENASE"/>
    <property type="match status" value="1"/>
</dbReference>
<dbReference type="InterPro" id="IPR013785">
    <property type="entry name" value="Aldolase_TIM"/>
</dbReference>
<dbReference type="EMBL" id="MNVB01000027">
    <property type="protein sequence ID" value="OIO17585.1"/>
    <property type="molecule type" value="Genomic_DNA"/>
</dbReference>
<dbReference type="SMART" id="SM01240">
    <property type="entry name" value="IMPDH"/>
    <property type="match status" value="1"/>
</dbReference>
<feature type="domain" description="IMP dehydrogenase/GMP reductase" evidence="2">
    <location>
        <begin position="7"/>
        <end position="340"/>
    </location>
</feature>
<evidence type="ECO:0000313" key="4">
    <source>
        <dbReference type="Proteomes" id="UP000182465"/>
    </source>
</evidence>
<comment type="caution">
    <text evidence="3">The sequence shown here is derived from an EMBL/GenBank/DDBJ whole genome shotgun (WGS) entry which is preliminary data.</text>
</comment>
<dbReference type="PANTHER" id="PTHR11911">
    <property type="entry name" value="INOSINE-5-MONOPHOSPHATE DEHYDROGENASE RELATED"/>
    <property type="match status" value="1"/>
</dbReference>
<dbReference type="InterPro" id="IPR001093">
    <property type="entry name" value="IMP_DH_GMPRt"/>
</dbReference>
<accession>A0A1J4U2J1</accession>
<sequence length="351" mass="37119">MRAIRLGLTYDDVLLVPQLSKISPNDVDTSIRLSNKVKLDIPVLSAPMDTVTEDAMAIALGKLGGLGVIHRANTIEEQAALVEKVKKEKVFVGAAVGPSDFARVSAMDKAGADVIVVDCAHAHKIDIIKNAGKIKKIIRGLLVVGNVVTAKAAIDLAKIADVIKVGIGPGAICTTRVVAGVGVPQLTAVMDVVKALKPKNIPVIADGGLKYSGDVVKAIAAGALAVMMGSMLSGLQESPGKIFTVNGKKYKNYRGMGSLAVMNKNKSSDRYFQVGSKKYVPEGIEGMVVYKGKLADVIYQIVGGLKSGMGYIGAKNIKDMWSMAEFVQITIAGLKESHPHTVIINKKEPNY</sequence>
<reference evidence="3 4" key="1">
    <citation type="journal article" date="2016" name="Environ. Microbiol.">
        <title>Genomic resolution of a cold subsurface aquifer community provides metabolic insights for novel microbes adapted to high CO concentrations.</title>
        <authorList>
            <person name="Probst A.J."/>
            <person name="Castelle C.J."/>
            <person name="Singh A."/>
            <person name="Brown C.T."/>
            <person name="Anantharaman K."/>
            <person name="Sharon I."/>
            <person name="Hug L.A."/>
            <person name="Burstein D."/>
            <person name="Emerson J.B."/>
            <person name="Thomas B.C."/>
            <person name="Banfield J.F."/>
        </authorList>
    </citation>
    <scope>NUCLEOTIDE SEQUENCE [LARGE SCALE GENOMIC DNA]</scope>
    <source>
        <strain evidence="3">CG1_02_38_13</strain>
    </source>
</reference>
<dbReference type="SUPFAM" id="SSF51412">
    <property type="entry name" value="Inosine monophosphate dehydrogenase (IMPDH)"/>
    <property type="match status" value="1"/>
</dbReference>
<dbReference type="AlphaFoldDB" id="A0A1J4U2J1"/>
<protein>
    <recommendedName>
        <fullName evidence="2">IMP dehydrogenase/GMP reductase domain-containing protein</fullName>
    </recommendedName>
</protein>
<evidence type="ECO:0000256" key="1">
    <source>
        <dbReference type="ARBA" id="ARBA00005502"/>
    </source>
</evidence>
<evidence type="ECO:0000259" key="2">
    <source>
        <dbReference type="Pfam" id="PF00478"/>
    </source>
</evidence>
<dbReference type="GO" id="GO:0003938">
    <property type="term" value="F:IMP dehydrogenase activity"/>
    <property type="evidence" value="ECO:0007669"/>
    <property type="project" value="InterPro"/>
</dbReference>
<dbReference type="FunFam" id="3.20.20.70:FF:000424">
    <property type="entry name" value="Inosine-5'-monophosphate dehydrogenase 2"/>
    <property type="match status" value="1"/>
</dbReference>
<proteinExistence type="inferred from homology"/>
<dbReference type="GO" id="GO:0006183">
    <property type="term" value="P:GTP biosynthetic process"/>
    <property type="evidence" value="ECO:0007669"/>
    <property type="project" value="TreeGrafter"/>
</dbReference>
<dbReference type="Pfam" id="PF00478">
    <property type="entry name" value="IMPDH"/>
    <property type="match status" value="1"/>
</dbReference>
<dbReference type="Proteomes" id="UP000182465">
    <property type="component" value="Unassembled WGS sequence"/>
</dbReference>
<dbReference type="CDD" id="cd00381">
    <property type="entry name" value="IMPDH"/>
    <property type="match status" value="1"/>
</dbReference>
<comment type="similarity">
    <text evidence="1">Belongs to the IMPDH/GMPR family.</text>
</comment>
<name>A0A1J4U2J1_9BACT</name>
<dbReference type="InterPro" id="IPR005990">
    <property type="entry name" value="IMP_DH"/>
</dbReference>
<organism evidence="3 4">
    <name type="scientific">Candidatus Kuenenbacteria bacterium CG1_02_38_13</name>
    <dbReference type="NCBI Taxonomy" id="1805235"/>
    <lineage>
        <taxon>Bacteria</taxon>
        <taxon>Candidatus Kueneniibacteriota</taxon>
    </lineage>
</organism>
<gene>
    <name evidence="3" type="ORF">AUJ29_01125</name>
</gene>
<evidence type="ECO:0000313" key="3">
    <source>
        <dbReference type="EMBL" id="OIO17585.1"/>
    </source>
</evidence>